<dbReference type="EMBL" id="JBITGY010000012">
    <property type="protein sequence ID" value="MFI6503787.1"/>
    <property type="molecule type" value="Genomic_DNA"/>
</dbReference>
<sequence>MKSTYYYNTEARVSQFTPPGLAPWRYLGVDASGRTERRGLVTRIDTGARHIQRSDGSVTLQLADLHGDITATMSPTDLGINSYSEYTEYGAIRASANATARYGWLGSHQRERL</sequence>
<evidence type="ECO:0000313" key="1">
    <source>
        <dbReference type="EMBL" id="MFI6503787.1"/>
    </source>
</evidence>
<dbReference type="Proteomes" id="UP001612741">
    <property type="component" value="Unassembled WGS sequence"/>
</dbReference>
<organism evidence="1 2">
    <name type="scientific">Nonomuraea typhae</name>
    <dbReference type="NCBI Taxonomy" id="2603600"/>
    <lineage>
        <taxon>Bacteria</taxon>
        <taxon>Bacillati</taxon>
        <taxon>Actinomycetota</taxon>
        <taxon>Actinomycetes</taxon>
        <taxon>Streptosporangiales</taxon>
        <taxon>Streptosporangiaceae</taxon>
        <taxon>Nonomuraea</taxon>
    </lineage>
</organism>
<comment type="caution">
    <text evidence="1">The sequence shown here is derived from an EMBL/GenBank/DDBJ whole genome shotgun (WGS) entry which is preliminary data.</text>
</comment>
<evidence type="ECO:0008006" key="3">
    <source>
        <dbReference type="Google" id="ProtNLM"/>
    </source>
</evidence>
<proteinExistence type="predicted"/>
<dbReference type="RefSeq" id="WP_397089543.1">
    <property type="nucleotide sequence ID" value="NZ_JBITGY010000012.1"/>
</dbReference>
<keyword evidence="2" id="KW-1185">Reference proteome</keyword>
<gene>
    <name evidence="1" type="ORF">ACIBG2_40825</name>
</gene>
<name>A0ABW7Z6H1_9ACTN</name>
<accession>A0ABW7Z6H1</accession>
<protein>
    <recommendedName>
        <fullName evidence="3">RHS repeat-associated core domain-containing protein</fullName>
    </recommendedName>
</protein>
<reference evidence="1 2" key="1">
    <citation type="submission" date="2024-10" db="EMBL/GenBank/DDBJ databases">
        <title>The Natural Products Discovery Center: Release of the First 8490 Sequenced Strains for Exploring Actinobacteria Biosynthetic Diversity.</title>
        <authorList>
            <person name="Kalkreuter E."/>
            <person name="Kautsar S.A."/>
            <person name="Yang D."/>
            <person name="Bader C.D."/>
            <person name="Teijaro C.N."/>
            <person name="Fluegel L."/>
            <person name="Davis C.M."/>
            <person name="Simpson J.R."/>
            <person name="Lauterbach L."/>
            <person name="Steele A.D."/>
            <person name="Gui C."/>
            <person name="Meng S."/>
            <person name="Li G."/>
            <person name="Viehrig K."/>
            <person name="Ye F."/>
            <person name="Su P."/>
            <person name="Kiefer A.F."/>
            <person name="Nichols A."/>
            <person name="Cepeda A.J."/>
            <person name="Yan W."/>
            <person name="Fan B."/>
            <person name="Jiang Y."/>
            <person name="Adhikari A."/>
            <person name="Zheng C.-J."/>
            <person name="Schuster L."/>
            <person name="Cowan T.M."/>
            <person name="Smanski M.J."/>
            <person name="Chevrette M.G."/>
            <person name="De Carvalho L.P.S."/>
            <person name="Shen B."/>
        </authorList>
    </citation>
    <scope>NUCLEOTIDE SEQUENCE [LARGE SCALE GENOMIC DNA]</scope>
    <source>
        <strain evidence="1 2">NPDC050545</strain>
    </source>
</reference>
<evidence type="ECO:0000313" key="2">
    <source>
        <dbReference type="Proteomes" id="UP001612741"/>
    </source>
</evidence>